<dbReference type="Proteomes" id="UP001164776">
    <property type="component" value="Unassembled WGS sequence"/>
</dbReference>
<keyword evidence="2" id="KW-1133">Transmembrane helix</keyword>
<feature type="transmembrane region" description="Helical" evidence="2">
    <location>
        <begin position="409"/>
        <end position="425"/>
    </location>
</feature>
<accession>A0A9W7XCE8</accession>
<dbReference type="OrthoDB" id="600690at2759"/>
<dbReference type="InterPro" id="IPR007658">
    <property type="entry name" value="DUF594"/>
</dbReference>
<evidence type="ECO:0000259" key="3">
    <source>
        <dbReference type="Pfam" id="PF13968"/>
    </source>
</evidence>
<reference evidence="4 5" key="1">
    <citation type="submission" date="2022-10" db="EMBL/GenBank/DDBJ databases">
        <title>WGS assembly of Paspalum vaginatum 540-79.</title>
        <authorList>
            <person name="Sun G."/>
            <person name="Wase N."/>
            <person name="Shu S."/>
            <person name="Jenkins J."/>
            <person name="Zhou B."/>
            <person name="Torres-Rodriguez J."/>
            <person name="Chen C."/>
            <person name="Sandor L."/>
            <person name="Plott C."/>
            <person name="Yoshinga Y."/>
            <person name="Daum C."/>
            <person name="Qi P."/>
            <person name="Barry K."/>
            <person name="Lipzen A."/>
            <person name="Berry L."/>
            <person name="Pedersen C."/>
            <person name="Gottilla T."/>
            <person name="Foltz A."/>
            <person name="Yu H."/>
            <person name="O'Malley R."/>
            <person name="Zhang C."/>
            <person name="Devos K."/>
            <person name="Sigmon B."/>
            <person name="Yu B."/>
            <person name="Obata T."/>
            <person name="Schmutz J."/>
            <person name="Schnable J."/>
        </authorList>
    </citation>
    <scope>NUCLEOTIDE SEQUENCE [LARGE SCALE GENOMIC DNA]</scope>
    <source>
        <strain evidence="5">cv. 540-79</strain>
    </source>
</reference>
<keyword evidence="2" id="KW-0812">Transmembrane</keyword>
<evidence type="ECO:0000313" key="5">
    <source>
        <dbReference type="Proteomes" id="UP001164776"/>
    </source>
</evidence>
<evidence type="ECO:0000313" key="4">
    <source>
        <dbReference type="EMBL" id="KAJ1255719.1"/>
    </source>
</evidence>
<feature type="transmembrane region" description="Helical" evidence="2">
    <location>
        <begin position="377"/>
        <end position="397"/>
    </location>
</feature>
<feature type="transmembrane region" description="Helical" evidence="2">
    <location>
        <begin position="69"/>
        <end position="87"/>
    </location>
</feature>
<feature type="transmembrane region" description="Helical" evidence="2">
    <location>
        <begin position="38"/>
        <end position="57"/>
    </location>
</feature>
<comment type="caution">
    <text evidence="4">The sequence shown here is derived from an EMBL/GenBank/DDBJ whole genome shotgun (WGS) entry which is preliminary data.</text>
</comment>
<gene>
    <name evidence="4" type="ORF">BS78_K169700</name>
</gene>
<dbReference type="EMBL" id="MU629650">
    <property type="protein sequence ID" value="KAJ1255719.1"/>
    <property type="molecule type" value="Genomic_DNA"/>
</dbReference>
<evidence type="ECO:0000256" key="1">
    <source>
        <dbReference type="SAM" id="MobiDB-lite"/>
    </source>
</evidence>
<sequence>MRINLLLVLGLSVAFLAGYTISRIDVLFIKADKVTGVASVQLLVVLTTAMLVIRFLLDFFGPWYNTTMSGIIVTIETLNYSLVHYTLGLMQLSAAKVNDYFQVWAVLLVTLQYSVKIGRPYSRSKQIPLLDLMSSLWAANLIRVQTFLLLRIPLWLIWAVNAARIISYFAFSDKAEAINQESMKLVADYMRYEHKLHSRQDSADATDRSKAFTMKWYKYLVHGEHEALKDLQEWFHPAAADHKAPTTEQVPRWKQGISLDPNNNEKLVTIDKIWGAYHDDSNHGGLPGSDHHLIRDRDVCLSFSLYKQLRRRFHDLPTHEARLGEKMKKMRRLVLEYILHDAERAFRVAATELSFLQDLFYSKHAAIFATRFPRHNLVLSVLLVAATGYIAYPVRYIPVRMDRADRNTITHGVFVTRVIIALIIGKELAEVYMYVFSPWTKVLILCSYTTTKRRRRLGTAAMRAVLRLMRSGGWNETIRQRNLLISCRAVRVPWLTIVFPNNFPGGIKLKACTKEAIFKALKKKLEETEAAETGESKTKQQLGCSYFSDAFGAGPEELLQGRLGQEVANLVADTHRILVWHIATSLCEIRLASHKASELSPFRLLQRPFVQEPAGLAGDDDGNNDEAAADVQWWGHYTTAASLSNYCAYLVTQSLVPDNGLVAVKVLEQVCEEILHVTINDGSIRSLLRRRPKLRSMKDVHDRLMETVRRRAQTQSSSDVEMADHARRRQRRGSDDDGMRIDDSLTRIGAELAGELVAKYGEDDKKRLWEKLAAFWTGFLLHLAASTRASKHKTCLAGRQELATHLWALLSHAGLVHGGHDELLDPEDLEKANQTLLAADGQS</sequence>
<proteinExistence type="predicted"/>
<organism evidence="4 5">
    <name type="scientific">Paspalum vaginatum</name>
    <name type="common">seashore paspalum</name>
    <dbReference type="NCBI Taxonomy" id="158149"/>
    <lineage>
        <taxon>Eukaryota</taxon>
        <taxon>Viridiplantae</taxon>
        <taxon>Streptophyta</taxon>
        <taxon>Embryophyta</taxon>
        <taxon>Tracheophyta</taxon>
        <taxon>Spermatophyta</taxon>
        <taxon>Magnoliopsida</taxon>
        <taxon>Liliopsida</taxon>
        <taxon>Poales</taxon>
        <taxon>Poaceae</taxon>
        <taxon>PACMAD clade</taxon>
        <taxon>Panicoideae</taxon>
        <taxon>Andropogonodae</taxon>
        <taxon>Paspaleae</taxon>
        <taxon>Paspalinae</taxon>
        <taxon>Paspalum</taxon>
    </lineage>
</organism>
<protein>
    <recommendedName>
        <fullName evidence="3">DUF4220 domain-containing protein</fullName>
    </recommendedName>
</protein>
<name>A0A9W7XCE8_9POAL</name>
<feature type="compositionally biased region" description="Basic and acidic residues" evidence="1">
    <location>
        <begin position="732"/>
        <end position="741"/>
    </location>
</feature>
<keyword evidence="2" id="KW-0472">Membrane</keyword>
<feature type="transmembrane region" description="Helical" evidence="2">
    <location>
        <begin position="99"/>
        <end position="115"/>
    </location>
</feature>
<dbReference type="Pfam" id="PF13968">
    <property type="entry name" value="DUF4220"/>
    <property type="match status" value="1"/>
</dbReference>
<dbReference type="AlphaFoldDB" id="A0A9W7XCE8"/>
<dbReference type="PANTHER" id="PTHR31325">
    <property type="entry name" value="OS01G0798800 PROTEIN-RELATED"/>
    <property type="match status" value="1"/>
</dbReference>
<evidence type="ECO:0000256" key="2">
    <source>
        <dbReference type="SAM" id="Phobius"/>
    </source>
</evidence>
<feature type="transmembrane region" description="Helical" evidence="2">
    <location>
        <begin position="136"/>
        <end position="158"/>
    </location>
</feature>
<dbReference type="Pfam" id="PF04578">
    <property type="entry name" value="DUF594"/>
    <property type="match status" value="1"/>
</dbReference>
<keyword evidence="5" id="KW-1185">Reference proteome</keyword>
<feature type="domain" description="DUF4220" evidence="3">
    <location>
        <begin position="76"/>
        <end position="484"/>
    </location>
</feature>
<feature type="region of interest" description="Disordered" evidence="1">
    <location>
        <begin position="709"/>
        <end position="741"/>
    </location>
</feature>
<dbReference type="InterPro" id="IPR025315">
    <property type="entry name" value="DUF4220"/>
</dbReference>